<feature type="transmembrane region" description="Helical" evidence="2">
    <location>
        <begin position="225"/>
        <end position="246"/>
    </location>
</feature>
<dbReference type="SUPFAM" id="SSF103481">
    <property type="entry name" value="Multidrug resistance efflux transporter EmrE"/>
    <property type="match status" value="2"/>
</dbReference>
<keyword evidence="5" id="KW-1185">Reference proteome</keyword>
<dbReference type="EMBL" id="BMZS01000005">
    <property type="protein sequence ID" value="GHD50924.1"/>
    <property type="molecule type" value="Genomic_DNA"/>
</dbReference>
<feature type="transmembrane region" description="Helical" evidence="2">
    <location>
        <begin position="195"/>
        <end position="213"/>
    </location>
</feature>
<feature type="compositionally biased region" description="Low complexity" evidence="1">
    <location>
        <begin position="1"/>
        <end position="12"/>
    </location>
</feature>
<feature type="domain" description="EamA" evidence="3">
    <location>
        <begin position="25"/>
        <end position="157"/>
    </location>
</feature>
<feature type="transmembrane region" description="Helical" evidence="2">
    <location>
        <begin position="116"/>
        <end position="135"/>
    </location>
</feature>
<organism evidence="4 5">
    <name type="scientific">Thalassobaculum fulvum</name>
    <dbReference type="NCBI Taxonomy" id="1633335"/>
    <lineage>
        <taxon>Bacteria</taxon>
        <taxon>Pseudomonadati</taxon>
        <taxon>Pseudomonadota</taxon>
        <taxon>Alphaproteobacteria</taxon>
        <taxon>Rhodospirillales</taxon>
        <taxon>Thalassobaculaceae</taxon>
        <taxon>Thalassobaculum</taxon>
    </lineage>
</organism>
<keyword evidence="2" id="KW-0472">Membrane</keyword>
<dbReference type="AlphaFoldDB" id="A0A918XTF6"/>
<reference evidence="4" key="2">
    <citation type="submission" date="2020-09" db="EMBL/GenBank/DDBJ databases">
        <authorList>
            <person name="Sun Q."/>
            <person name="Kim S."/>
        </authorList>
    </citation>
    <scope>NUCLEOTIDE SEQUENCE</scope>
    <source>
        <strain evidence="4">KCTC 42651</strain>
    </source>
</reference>
<keyword evidence="2" id="KW-1133">Transmembrane helix</keyword>
<dbReference type="GO" id="GO:0016020">
    <property type="term" value="C:membrane"/>
    <property type="evidence" value="ECO:0007669"/>
    <property type="project" value="InterPro"/>
</dbReference>
<protein>
    <submittedName>
        <fullName evidence="4">DMT transporter permease</fullName>
    </submittedName>
</protein>
<evidence type="ECO:0000313" key="5">
    <source>
        <dbReference type="Proteomes" id="UP000630353"/>
    </source>
</evidence>
<dbReference type="Proteomes" id="UP000630353">
    <property type="component" value="Unassembled WGS sequence"/>
</dbReference>
<proteinExistence type="predicted"/>
<feature type="transmembrane region" description="Helical" evidence="2">
    <location>
        <begin position="142"/>
        <end position="160"/>
    </location>
</feature>
<feature type="transmembrane region" description="Helical" evidence="2">
    <location>
        <begin position="166"/>
        <end position="183"/>
    </location>
</feature>
<evidence type="ECO:0000259" key="3">
    <source>
        <dbReference type="Pfam" id="PF00892"/>
    </source>
</evidence>
<feature type="transmembrane region" description="Helical" evidence="2">
    <location>
        <begin position="279"/>
        <end position="296"/>
    </location>
</feature>
<evidence type="ECO:0000313" key="4">
    <source>
        <dbReference type="EMBL" id="GHD50924.1"/>
    </source>
</evidence>
<feature type="transmembrane region" description="Helical" evidence="2">
    <location>
        <begin position="86"/>
        <end position="110"/>
    </location>
</feature>
<feature type="region of interest" description="Disordered" evidence="1">
    <location>
        <begin position="1"/>
        <end position="20"/>
    </location>
</feature>
<dbReference type="InterPro" id="IPR037185">
    <property type="entry name" value="EmrE-like"/>
</dbReference>
<feature type="domain" description="EamA" evidence="3">
    <location>
        <begin position="166"/>
        <end position="291"/>
    </location>
</feature>
<dbReference type="InterPro" id="IPR000620">
    <property type="entry name" value="EamA_dom"/>
</dbReference>
<dbReference type="PANTHER" id="PTHR22911:SF103">
    <property type="entry name" value="BLR2811 PROTEIN"/>
    <property type="match status" value="1"/>
</dbReference>
<name>A0A918XTF6_9PROT</name>
<keyword evidence="2" id="KW-0812">Transmembrane</keyword>
<accession>A0A918XTF6</accession>
<dbReference type="RefSeq" id="WP_189989912.1">
    <property type="nucleotide sequence ID" value="NZ_BMZS01000005.1"/>
</dbReference>
<dbReference type="PANTHER" id="PTHR22911">
    <property type="entry name" value="ACYL-MALONYL CONDENSING ENZYME-RELATED"/>
    <property type="match status" value="1"/>
</dbReference>
<evidence type="ECO:0000256" key="2">
    <source>
        <dbReference type="SAM" id="Phobius"/>
    </source>
</evidence>
<gene>
    <name evidence="4" type="ORF">GCM10017083_24750</name>
</gene>
<feature type="transmembrane region" description="Helical" evidence="2">
    <location>
        <begin position="253"/>
        <end position="273"/>
    </location>
</feature>
<dbReference type="Pfam" id="PF00892">
    <property type="entry name" value="EamA"/>
    <property type="match status" value="2"/>
</dbReference>
<feature type="transmembrane region" description="Helical" evidence="2">
    <location>
        <begin position="55"/>
        <end position="74"/>
    </location>
</feature>
<comment type="caution">
    <text evidence="4">The sequence shown here is derived from an EMBL/GenBank/DDBJ whole genome shotgun (WGS) entry which is preliminary data.</text>
</comment>
<sequence>MPASEPSSSRPPEATPDDRPDNASLGIGLLVAAELVFATLDTVAKHLSQEMPVGMVVWGRYAFNFAFMLPFLLRRRPAEVLRVHRLGLVLLRGVQLLAATACFFTAIRYIPLADAVAIGFVAPLFVVALSVPLLGERVGPRRWTAVLIGLVGTLVIVRPGFAEVHWAYGLMILLAFIFATFVINTRVLTRTERPLAMLFYTTLVGAAGASLFLPFVWQPPTLQQWGFMALMGALGGFSHLLLIHAYRVATASLLAPFQYAQIVFAGFYGWLVFGDLPDGWVVAGTLILVGSGLYVLRREAQLAGRGGN</sequence>
<reference evidence="4" key="1">
    <citation type="journal article" date="2014" name="Int. J. Syst. Evol. Microbiol.">
        <title>Complete genome sequence of Corynebacterium casei LMG S-19264T (=DSM 44701T), isolated from a smear-ripened cheese.</title>
        <authorList>
            <consortium name="US DOE Joint Genome Institute (JGI-PGF)"/>
            <person name="Walter F."/>
            <person name="Albersmeier A."/>
            <person name="Kalinowski J."/>
            <person name="Ruckert C."/>
        </authorList>
    </citation>
    <scope>NUCLEOTIDE SEQUENCE</scope>
    <source>
        <strain evidence="4">KCTC 42651</strain>
    </source>
</reference>
<evidence type="ECO:0000256" key="1">
    <source>
        <dbReference type="SAM" id="MobiDB-lite"/>
    </source>
</evidence>